<organism evidence="2 3">
    <name type="scientific">Tritonibacter litoralis</name>
    <dbReference type="NCBI Taxonomy" id="2662264"/>
    <lineage>
        <taxon>Bacteria</taxon>
        <taxon>Pseudomonadati</taxon>
        <taxon>Pseudomonadota</taxon>
        <taxon>Alphaproteobacteria</taxon>
        <taxon>Rhodobacterales</taxon>
        <taxon>Paracoccaceae</taxon>
        <taxon>Tritonibacter</taxon>
    </lineage>
</organism>
<evidence type="ECO:0008006" key="4">
    <source>
        <dbReference type="Google" id="ProtNLM"/>
    </source>
</evidence>
<feature type="chain" id="PRO_5032947540" description="Lipoprotein" evidence="1">
    <location>
        <begin position="24"/>
        <end position="104"/>
    </location>
</feature>
<keyword evidence="1" id="KW-0732">Signal</keyword>
<reference evidence="2 3" key="1">
    <citation type="submission" date="2019-10" db="EMBL/GenBank/DDBJ databases">
        <title>Epibacterium sp. nov., isolated from seawater.</title>
        <authorList>
            <person name="Zhang X."/>
            <person name="Li N."/>
        </authorList>
    </citation>
    <scope>NUCLEOTIDE SEQUENCE [LARGE SCALE GENOMIC DNA]</scope>
    <source>
        <strain evidence="2 3">SM1979</strain>
    </source>
</reference>
<evidence type="ECO:0000313" key="3">
    <source>
        <dbReference type="Proteomes" id="UP000444174"/>
    </source>
</evidence>
<accession>A0A843YB22</accession>
<dbReference type="Proteomes" id="UP000444174">
    <property type="component" value="Unassembled WGS sequence"/>
</dbReference>
<name>A0A843YB22_9RHOB</name>
<sequence length="104" mass="11070">MFKRLLSLCMVFGMAATAPPAFAANCADRSTVVERLSDKYQENLTAGGLRSDQQGSTLLEVWTSKATGTFTLLVTYPNGVSCVLAAGTDYFEELPAKMPLGAPS</sequence>
<dbReference type="EMBL" id="WIBF01000003">
    <property type="protein sequence ID" value="MQQ08181.1"/>
    <property type="molecule type" value="Genomic_DNA"/>
</dbReference>
<gene>
    <name evidence="2" type="ORF">GFB49_06940</name>
</gene>
<dbReference type="AlphaFoldDB" id="A0A843YB22"/>
<keyword evidence="3" id="KW-1185">Reference proteome</keyword>
<dbReference type="RefSeq" id="WP_153215134.1">
    <property type="nucleotide sequence ID" value="NZ_WIBF01000003.1"/>
</dbReference>
<protein>
    <recommendedName>
        <fullName evidence="4">Lipoprotein</fullName>
    </recommendedName>
</protein>
<feature type="signal peptide" evidence="1">
    <location>
        <begin position="1"/>
        <end position="23"/>
    </location>
</feature>
<evidence type="ECO:0000313" key="2">
    <source>
        <dbReference type="EMBL" id="MQQ08181.1"/>
    </source>
</evidence>
<proteinExistence type="predicted"/>
<comment type="caution">
    <text evidence="2">The sequence shown here is derived from an EMBL/GenBank/DDBJ whole genome shotgun (WGS) entry which is preliminary data.</text>
</comment>
<evidence type="ECO:0000256" key="1">
    <source>
        <dbReference type="SAM" id="SignalP"/>
    </source>
</evidence>